<dbReference type="InterPro" id="IPR022742">
    <property type="entry name" value="Hydrolase_4"/>
</dbReference>
<organism evidence="3 4">
    <name type="scientific">Chlamydomonas reinhardtii</name>
    <name type="common">Chlamydomonas smithii</name>
    <dbReference type="NCBI Taxonomy" id="3055"/>
    <lineage>
        <taxon>Eukaryota</taxon>
        <taxon>Viridiplantae</taxon>
        <taxon>Chlorophyta</taxon>
        <taxon>core chlorophytes</taxon>
        <taxon>Chlorophyceae</taxon>
        <taxon>CS clade</taxon>
        <taxon>Chlamydomonadales</taxon>
        <taxon>Chlamydomonadaceae</taxon>
        <taxon>Chlamydomonas</taxon>
    </lineage>
</organism>
<dbReference type="ExpressionAtlas" id="A0A2K3DCB1">
    <property type="expression patterns" value="differential"/>
</dbReference>
<feature type="region of interest" description="Disordered" evidence="1">
    <location>
        <begin position="241"/>
        <end position="274"/>
    </location>
</feature>
<dbReference type="AlphaFoldDB" id="A0A2K3DCB1"/>
<dbReference type="Pfam" id="PF12146">
    <property type="entry name" value="Hydrolase_4"/>
    <property type="match status" value="1"/>
</dbReference>
<dbReference type="PANTHER" id="PTHR43433">
    <property type="entry name" value="HYDROLASE, ALPHA/BETA FOLD FAMILY PROTEIN"/>
    <property type="match status" value="1"/>
</dbReference>
<reference evidence="3 4" key="1">
    <citation type="journal article" date="2007" name="Science">
        <title>The Chlamydomonas genome reveals the evolution of key animal and plant functions.</title>
        <authorList>
            <person name="Merchant S.S."/>
            <person name="Prochnik S.E."/>
            <person name="Vallon O."/>
            <person name="Harris E.H."/>
            <person name="Karpowicz S.J."/>
            <person name="Witman G.B."/>
            <person name="Terry A."/>
            <person name="Salamov A."/>
            <person name="Fritz-Laylin L.K."/>
            <person name="Marechal-Drouard L."/>
            <person name="Marshall W.F."/>
            <person name="Qu L.H."/>
            <person name="Nelson D.R."/>
            <person name="Sanderfoot A.A."/>
            <person name="Spalding M.H."/>
            <person name="Kapitonov V.V."/>
            <person name="Ren Q."/>
            <person name="Ferris P."/>
            <person name="Lindquist E."/>
            <person name="Shapiro H."/>
            <person name="Lucas S.M."/>
            <person name="Grimwood J."/>
            <person name="Schmutz J."/>
            <person name="Cardol P."/>
            <person name="Cerutti H."/>
            <person name="Chanfreau G."/>
            <person name="Chen C.L."/>
            <person name="Cognat V."/>
            <person name="Croft M.T."/>
            <person name="Dent R."/>
            <person name="Dutcher S."/>
            <person name="Fernandez E."/>
            <person name="Fukuzawa H."/>
            <person name="Gonzalez-Ballester D."/>
            <person name="Gonzalez-Halphen D."/>
            <person name="Hallmann A."/>
            <person name="Hanikenne M."/>
            <person name="Hippler M."/>
            <person name="Inwood W."/>
            <person name="Jabbari K."/>
            <person name="Kalanon M."/>
            <person name="Kuras R."/>
            <person name="Lefebvre P.A."/>
            <person name="Lemaire S.D."/>
            <person name="Lobanov A.V."/>
            <person name="Lohr M."/>
            <person name="Manuell A."/>
            <person name="Meier I."/>
            <person name="Mets L."/>
            <person name="Mittag M."/>
            <person name="Mittelmeier T."/>
            <person name="Moroney J.V."/>
            <person name="Moseley J."/>
            <person name="Napoli C."/>
            <person name="Nedelcu A.M."/>
            <person name="Niyogi K."/>
            <person name="Novoselov S.V."/>
            <person name="Paulsen I.T."/>
            <person name="Pazour G."/>
            <person name="Purton S."/>
            <person name="Ral J.P."/>
            <person name="Riano-Pachon D.M."/>
            <person name="Riekhof W."/>
            <person name="Rymarquis L."/>
            <person name="Schroda M."/>
            <person name="Stern D."/>
            <person name="Umen J."/>
            <person name="Willows R."/>
            <person name="Wilson N."/>
            <person name="Zimmer S.L."/>
            <person name="Allmer J."/>
            <person name="Balk J."/>
            <person name="Bisova K."/>
            <person name="Chen C.J."/>
            <person name="Elias M."/>
            <person name="Gendler K."/>
            <person name="Hauser C."/>
            <person name="Lamb M.R."/>
            <person name="Ledford H."/>
            <person name="Long J.C."/>
            <person name="Minagawa J."/>
            <person name="Page M.D."/>
            <person name="Pan J."/>
            <person name="Pootakham W."/>
            <person name="Roje S."/>
            <person name="Rose A."/>
            <person name="Stahlberg E."/>
            <person name="Terauchi A.M."/>
            <person name="Yang P."/>
            <person name="Ball S."/>
            <person name="Bowler C."/>
            <person name="Dieckmann C.L."/>
            <person name="Gladyshev V.N."/>
            <person name="Green P."/>
            <person name="Jorgensen R."/>
            <person name="Mayfield S."/>
            <person name="Mueller-Roeber B."/>
            <person name="Rajamani S."/>
            <person name="Sayre R.T."/>
            <person name="Brokstein P."/>
            <person name="Dubchak I."/>
            <person name="Goodstein D."/>
            <person name="Hornick L."/>
            <person name="Huang Y.W."/>
            <person name="Jhaveri J."/>
            <person name="Luo Y."/>
            <person name="Martinez D."/>
            <person name="Ngau W.C."/>
            <person name="Otillar B."/>
            <person name="Poliakov A."/>
            <person name="Porter A."/>
            <person name="Szajkowski L."/>
            <person name="Werner G."/>
            <person name="Zhou K."/>
            <person name="Grigoriev I.V."/>
            <person name="Rokhsar D.S."/>
            <person name="Grossman A.R."/>
        </authorList>
    </citation>
    <scope>NUCLEOTIDE SEQUENCE [LARGE SCALE GENOMIC DNA]</scope>
    <source>
        <strain evidence="4">CC-503</strain>
    </source>
</reference>
<dbReference type="InParanoid" id="A0A2K3DCB1"/>
<evidence type="ECO:0000259" key="2">
    <source>
        <dbReference type="Pfam" id="PF12146"/>
    </source>
</evidence>
<dbReference type="SUPFAM" id="SSF53474">
    <property type="entry name" value="alpha/beta-Hydrolases"/>
    <property type="match status" value="1"/>
</dbReference>
<dbReference type="GO" id="GO:0016787">
    <property type="term" value="F:hydrolase activity"/>
    <property type="evidence" value="ECO:0000318"/>
    <property type="project" value="GO_Central"/>
</dbReference>
<gene>
    <name evidence="3" type="ORF">CHLRE_10g466600v5</name>
</gene>
<dbReference type="KEGG" id="cre:CHLRE_10g466600v5"/>
<sequence>MASGLDVDMMGGVRPRSSGNIPVSTCGGAQLYWEEYGPRDSGSSSAGALSPAAAPSTVGFPAGPPAYDKRLLLINGANGKIPFFGHAIQHFVRLGYTVLVHEARGVGRSSAVGPPARQSIRLLAADTQAVANGVWGAHSRFHLLGASLGGMVAQELVYRLVRGGDKCFGASVVPLLGVLLLVTDCGQRWWPLPWRREGRVRRLVLPQLGFREDDGGADFRERFGRQIEACYSAAWLDGPAPPLPGSTSRGEGGCKPAAAPGDTEAGAAASAGPTTRRQVVTRLWCEHWRELSAMRATPEDVRAVTGQMSAQYNHYLGPRRAALIRRSGVKLGVGVSSADCFYPEHSQRQLAEALGAEVHCVAAGHAECLWLDGVALMVGAALAVFRDSRV</sequence>
<dbReference type="RefSeq" id="XP_042920664.1">
    <property type="nucleotide sequence ID" value="XM_043067266.1"/>
</dbReference>
<dbReference type="InterPro" id="IPR050471">
    <property type="entry name" value="AB_hydrolase"/>
</dbReference>
<keyword evidence="4" id="KW-1185">Reference proteome</keyword>
<name>A0A2K3DCB1_CHLRE</name>
<evidence type="ECO:0000313" key="3">
    <source>
        <dbReference type="EMBL" id="PNW78165.1"/>
    </source>
</evidence>
<dbReference type="InterPro" id="IPR029058">
    <property type="entry name" value="AB_hydrolase_fold"/>
</dbReference>
<feature type="compositionally biased region" description="Low complexity" evidence="1">
    <location>
        <begin position="256"/>
        <end position="274"/>
    </location>
</feature>
<protein>
    <recommendedName>
        <fullName evidence="2">Serine aminopeptidase S33 domain-containing protein</fullName>
    </recommendedName>
</protein>
<dbReference type="OrthoDB" id="6431331at2759"/>
<feature type="domain" description="Serine aminopeptidase S33" evidence="2">
    <location>
        <begin position="68"/>
        <end position="158"/>
    </location>
</feature>
<evidence type="ECO:0000313" key="4">
    <source>
        <dbReference type="Proteomes" id="UP000006906"/>
    </source>
</evidence>
<dbReference type="STRING" id="3055.A0A2K3DCB1"/>
<dbReference type="EMBL" id="CM008971">
    <property type="protein sequence ID" value="PNW78165.1"/>
    <property type="molecule type" value="Genomic_DNA"/>
</dbReference>
<evidence type="ECO:0000256" key="1">
    <source>
        <dbReference type="SAM" id="MobiDB-lite"/>
    </source>
</evidence>
<accession>A0A2K3DCB1</accession>
<dbReference type="Gramene" id="PNW78165">
    <property type="protein sequence ID" value="PNW78165"/>
    <property type="gene ID" value="CHLRE_10g466600v5"/>
</dbReference>
<proteinExistence type="predicted"/>
<dbReference type="Proteomes" id="UP000006906">
    <property type="component" value="Chromosome 10"/>
</dbReference>
<dbReference type="Gene3D" id="3.40.50.1820">
    <property type="entry name" value="alpha/beta hydrolase"/>
    <property type="match status" value="1"/>
</dbReference>
<dbReference type="GeneID" id="5724010"/>
<dbReference type="PANTHER" id="PTHR43433:SF5">
    <property type="entry name" value="AB HYDROLASE-1 DOMAIN-CONTAINING PROTEIN"/>
    <property type="match status" value="1"/>
</dbReference>